<reference evidence="7" key="1">
    <citation type="submission" date="2020-01" db="EMBL/GenBank/DDBJ databases">
        <authorList>
            <person name="Meier V. D."/>
            <person name="Meier V D."/>
        </authorList>
    </citation>
    <scope>NUCLEOTIDE SEQUENCE</scope>
    <source>
        <strain evidence="7">HLG_WM_MAG_06</strain>
    </source>
</reference>
<keyword evidence="2" id="KW-0145">Chemotaxis</keyword>
<dbReference type="PROSITE" id="PS50110">
    <property type="entry name" value="RESPONSE_REGULATORY"/>
    <property type="match status" value="1"/>
</dbReference>
<feature type="modified residue" description="4-aspartylphosphate" evidence="5">
    <location>
        <position position="56"/>
    </location>
</feature>
<evidence type="ECO:0000256" key="5">
    <source>
        <dbReference type="PROSITE-ProRule" id="PRU00169"/>
    </source>
</evidence>
<proteinExistence type="predicted"/>
<dbReference type="EMBL" id="CACVAP010000059">
    <property type="protein sequence ID" value="CAA6810192.1"/>
    <property type="molecule type" value="Genomic_DNA"/>
</dbReference>
<dbReference type="AlphaFoldDB" id="A0A6S6SW27"/>
<evidence type="ECO:0000256" key="2">
    <source>
        <dbReference type="ARBA" id="ARBA00022500"/>
    </source>
</evidence>
<gene>
    <name evidence="7" type="ORF">HELGO_WM5212</name>
</gene>
<dbReference type="InterPro" id="IPR001789">
    <property type="entry name" value="Sig_transdc_resp-reg_receiver"/>
</dbReference>
<comment type="cofactor">
    <cofactor evidence="1">
        <name>Mg(2+)</name>
        <dbReference type="ChEBI" id="CHEBI:18420"/>
    </cofactor>
</comment>
<dbReference type="CDD" id="cd17546">
    <property type="entry name" value="REC_hyHK_CKI1_RcsC-like"/>
    <property type="match status" value="1"/>
</dbReference>
<accession>A0A6S6SW27</accession>
<keyword evidence="4" id="KW-0283">Flagellar rotation</keyword>
<evidence type="ECO:0000259" key="6">
    <source>
        <dbReference type="PROSITE" id="PS50110"/>
    </source>
</evidence>
<evidence type="ECO:0000256" key="4">
    <source>
        <dbReference type="ARBA" id="ARBA00022779"/>
    </source>
</evidence>
<feature type="domain" description="Response regulatory" evidence="6">
    <location>
        <begin position="4"/>
        <end position="121"/>
    </location>
</feature>
<dbReference type="GO" id="GO:0000160">
    <property type="term" value="P:phosphorelay signal transduction system"/>
    <property type="evidence" value="ECO:0007669"/>
    <property type="project" value="InterPro"/>
</dbReference>
<dbReference type="SMART" id="SM00448">
    <property type="entry name" value="REC"/>
    <property type="match status" value="1"/>
</dbReference>
<evidence type="ECO:0000256" key="1">
    <source>
        <dbReference type="ARBA" id="ARBA00001946"/>
    </source>
</evidence>
<sequence>MVFKILIADDDYINRKLLISLLKKELYKVEILEAVDGKSALDICHQHLDIQLILLDVEMPVMDGSEFLKHYIKDKSLPKIPILAISSNDLRIKEILNVGADAFLMKPITEEKLLNAIRESQVL</sequence>
<dbReference type="GO" id="GO:0006935">
    <property type="term" value="P:chemotaxis"/>
    <property type="evidence" value="ECO:0007669"/>
    <property type="project" value="UniProtKB-KW"/>
</dbReference>
<dbReference type="Gene3D" id="3.40.50.2300">
    <property type="match status" value="1"/>
</dbReference>
<protein>
    <submittedName>
        <fullName evidence="7">Response regulator receiver domain protein (CheY-like)</fullName>
    </submittedName>
</protein>
<dbReference type="InterPro" id="IPR011006">
    <property type="entry name" value="CheY-like_superfamily"/>
</dbReference>
<dbReference type="GO" id="GO:0097588">
    <property type="term" value="P:archaeal or bacterial-type flagellum-dependent cell motility"/>
    <property type="evidence" value="ECO:0007669"/>
    <property type="project" value="UniProtKB-KW"/>
</dbReference>
<dbReference type="SUPFAM" id="SSF52172">
    <property type="entry name" value="CheY-like"/>
    <property type="match status" value="1"/>
</dbReference>
<name>A0A6S6SW27_9BACT</name>
<evidence type="ECO:0000256" key="3">
    <source>
        <dbReference type="ARBA" id="ARBA00022553"/>
    </source>
</evidence>
<dbReference type="Pfam" id="PF00072">
    <property type="entry name" value="Response_reg"/>
    <property type="match status" value="1"/>
</dbReference>
<dbReference type="PANTHER" id="PTHR44591:SF3">
    <property type="entry name" value="RESPONSE REGULATORY DOMAIN-CONTAINING PROTEIN"/>
    <property type="match status" value="1"/>
</dbReference>
<dbReference type="InterPro" id="IPR050595">
    <property type="entry name" value="Bact_response_regulator"/>
</dbReference>
<keyword evidence="3 5" id="KW-0597">Phosphoprotein</keyword>
<evidence type="ECO:0000313" key="7">
    <source>
        <dbReference type="EMBL" id="CAA6810192.1"/>
    </source>
</evidence>
<organism evidence="7">
    <name type="scientific">uncultured Sulfurovum sp</name>
    <dbReference type="NCBI Taxonomy" id="269237"/>
    <lineage>
        <taxon>Bacteria</taxon>
        <taxon>Pseudomonadati</taxon>
        <taxon>Campylobacterota</taxon>
        <taxon>Epsilonproteobacteria</taxon>
        <taxon>Campylobacterales</taxon>
        <taxon>Sulfurovaceae</taxon>
        <taxon>Sulfurovum</taxon>
        <taxon>environmental samples</taxon>
    </lineage>
</organism>
<dbReference type="PANTHER" id="PTHR44591">
    <property type="entry name" value="STRESS RESPONSE REGULATOR PROTEIN 1"/>
    <property type="match status" value="1"/>
</dbReference>